<evidence type="ECO:0000313" key="2">
    <source>
        <dbReference type="Proteomes" id="UP001589654"/>
    </source>
</evidence>
<dbReference type="PANTHER" id="PTHR40037:SF1">
    <property type="entry name" value="PHOSPHOESTERASE SAOUHSC_00951-RELATED"/>
    <property type="match status" value="1"/>
</dbReference>
<protein>
    <submittedName>
        <fullName evidence="1">2'-5' RNA ligase family protein</fullName>
    </submittedName>
</protein>
<accession>A0ABV5J6J7</accession>
<dbReference type="GO" id="GO:0016874">
    <property type="term" value="F:ligase activity"/>
    <property type="evidence" value="ECO:0007669"/>
    <property type="project" value="UniProtKB-KW"/>
</dbReference>
<proteinExistence type="predicted"/>
<sequence>MGKSMQKYFMAIVPEGKIQEDALKLKEMVKEKYNAKYALKSPAHVTIKMPFLWNERKEDKLFNLLEPFFKGQQEFPIMIDGFGRFGRRIMYARVEHGEELVELQYSLKEYTRKALKLEEEFTDKAFKAHMTLVYRDLKAQLFDECWELLNSHELKGEMQVSKVALLKKINYRWEIYHWFEF</sequence>
<dbReference type="EMBL" id="JBHMEW010000061">
    <property type="protein sequence ID" value="MFB9212451.1"/>
    <property type="molecule type" value="Genomic_DNA"/>
</dbReference>
<keyword evidence="1" id="KW-0436">Ligase</keyword>
<dbReference type="InterPro" id="IPR050580">
    <property type="entry name" value="2H_phosphoesterase_YjcG-like"/>
</dbReference>
<dbReference type="Pfam" id="PF13563">
    <property type="entry name" value="2_5_RNA_ligase2"/>
    <property type="match status" value="1"/>
</dbReference>
<name>A0ABV5J6J7_9BACT</name>
<comment type="caution">
    <text evidence="1">The sequence shown here is derived from an EMBL/GenBank/DDBJ whole genome shotgun (WGS) entry which is preliminary data.</text>
</comment>
<reference evidence="1 2" key="1">
    <citation type="submission" date="2024-09" db="EMBL/GenBank/DDBJ databases">
        <authorList>
            <person name="Sun Q."/>
            <person name="Mori K."/>
        </authorList>
    </citation>
    <scope>NUCLEOTIDE SEQUENCE [LARGE SCALE GENOMIC DNA]</scope>
    <source>
        <strain evidence="1 2">CECT 7682</strain>
    </source>
</reference>
<organism evidence="1 2">
    <name type="scientific">Echinicola jeungdonensis</name>
    <dbReference type="NCBI Taxonomy" id="709343"/>
    <lineage>
        <taxon>Bacteria</taxon>
        <taxon>Pseudomonadati</taxon>
        <taxon>Bacteroidota</taxon>
        <taxon>Cytophagia</taxon>
        <taxon>Cytophagales</taxon>
        <taxon>Cyclobacteriaceae</taxon>
        <taxon>Echinicola</taxon>
    </lineage>
</organism>
<dbReference type="Proteomes" id="UP001589654">
    <property type="component" value="Unassembled WGS sequence"/>
</dbReference>
<dbReference type="Gene3D" id="3.90.1140.10">
    <property type="entry name" value="Cyclic phosphodiesterase"/>
    <property type="match status" value="1"/>
</dbReference>
<gene>
    <name evidence="1" type="ORF">ACFFUR_11600</name>
</gene>
<dbReference type="SUPFAM" id="SSF55144">
    <property type="entry name" value="LigT-like"/>
    <property type="match status" value="1"/>
</dbReference>
<keyword evidence="2" id="KW-1185">Reference proteome</keyword>
<dbReference type="InterPro" id="IPR009097">
    <property type="entry name" value="Cyclic_Pdiesterase"/>
</dbReference>
<evidence type="ECO:0000313" key="1">
    <source>
        <dbReference type="EMBL" id="MFB9212451.1"/>
    </source>
</evidence>
<dbReference type="RefSeq" id="WP_290247683.1">
    <property type="nucleotide sequence ID" value="NZ_JAUFQT010000001.1"/>
</dbReference>
<dbReference type="PANTHER" id="PTHR40037">
    <property type="entry name" value="PHOSPHOESTERASE YJCG-RELATED"/>
    <property type="match status" value="1"/>
</dbReference>